<dbReference type="Pfam" id="PF13676">
    <property type="entry name" value="TIR_2"/>
    <property type="match status" value="1"/>
</dbReference>
<accession>A0A1E5CSL0</accession>
<name>A0A1E5CSL0_9VIBR</name>
<sequence>MQIFLSYSWDNEEHKTWVRQLADKLIHAGIPVILDQYDLRGGSDMHHFMENAVSSSSHILVICTPQYVSRANERIKGAGEETSLITGDFYNRHVNGKTYLPIVRAQSAKSVPDYLGSLVYFDFSNDQNFESTFEDLLRNIYQEPRYVKPALGSKPLFSNQPQQITTNDLSLESLKKRVLSSEPEDWVYDDDIGVYSNKHDIRLQIRNRRTDRYESFREEWTDRFPDPSASRDFYDIYYDNNRVCDYFQVSVDGGRVSIPIPRLGSNLSIDKEQYTFGRLIHYSGNNCLYDFEDYLRRAGISVT</sequence>
<protein>
    <recommendedName>
        <fullName evidence="1">SEFIR domain-containing protein</fullName>
    </recommendedName>
</protein>
<dbReference type="Gene3D" id="3.40.50.10140">
    <property type="entry name" value="Toll/interleukin-1 receptor homology (TIR) domain"/>
    <property type="match status" value="1"/>
</dbReference>
<reference evidence="2 3" key="1">
    <citation type="journal article" date="2012" name="Science">
        <title>Ecological populations of bacteria act as socially cohesive units of antibiotic production and resistance.</title>
        <authorList>
            <person name="Cordero O.X."/>
            <person name="Wildschutte H."/>
            <person name="Kirkup B."/>
            <person name="Proehl S."/>
            <person name="Ngo L."/>
            <person name="Hussain F."/>
            <person name="Le Roux F."/>
            <person name="Mincer T."/>
            <person name="Polz M.F."/>
        </authorList>
    </citation>
    <scope>NUCLEOTIDE SEQUENCE [LARGE SCALE GENOMIC DNA]</scope>
    <source>
        <strain evidence="2 3">FF-238</strain>
    </source>
</reference>
<dbReference type="Proteomes" id="UP000094165">
    <property type="component" value="Unassembled WGS sequence"/>
</dbReference>
<evidence type="ECO:0000313" key="2">
    <source>
        <dbReference type="EMBL" id="OEE72572.1"/>
    </source>
</evidence>
<proteinExistence type="predicted"/>
<dbReference type="GO" id="GO:0007165">
    <property type="term" value="P:signal transduction"/>
    <property type="evidence" value="ECO:0007669"/>
    <property type="project" value="InterPro"/>
</dbReference>
<dbReference type="AlphaFoldDB" id="A0A1E5CSL0"/>
<dbReference type="EMBL" id="AJYW02000263">
    <property type="protein sequence ID" value="OEE72572.1"/>
    <property type="molecule type" value="Genomic_DNA"/>
</dbReference>
<comment type="caution">
    <text evidence="2">The sequence shown here is derived from an EMBL/GenBank/DDBJ whole genome shotgun (WGS) entry which is preliminary data.</text>
</comment>
<dbReference type="InterPro" id="IPR000157">
    <property type="entry name" value="TIR_dom"/>
</dbReference>
<dbReference type="PROSITE" id="PS51534">
    <property type="entry name" value="SEFIR"/>
    <property type="match status" value="1"/>
</dbReference>
<keyword evidence="3" id="KW-1185">Reference proteome</keyword>
<dbReference type="RefSeq" id="WP_017053829.1">
    <property type="nucleotide sequence ID" value="NZ_AJYW02000263.1"/>
</dbReference>
<feature type="domain" description="SEFIR" evidence="1">
    <location>
        <begin position="1"/>
        <end position="132"/>
    </location>
</feature>
<evidence type="ECO:0000313" key="3">
    <source>
        <dbReference type="Proteomes" id="UP000094165"/>
    </source>
</evidence>
<gene>
    <name evidence="2" type="ORF">A130_07435</name>
</gene>
<dbReference type="InterPro" id="IPR013568">
    <property type="entry name" value="SEFIR_dom"/>
</dbReference>
<evidence type="ECO:0000259" key="1">
    <source>
        <dbReference type="PROSITE" id="PS51534"/>
    </source>
</evidence>
<dbReference type="SUPFAM" id="SSF52200">
    <property type="entry name" value="Toll/Interleukin receptor TIR domain"/>
    <property type="match status" value="1"/>
</dbReference>
<organism evidence="2 3">
    <name type="scientific">Vibrio genomosp. F6 str. FF-238</name>
    <dbReference type="NCBI Taxonomy" id="1191298"/>
    <lineage>
        <taxon>Bacteria</taxon>
        <taxon>Pseudomonadati</taxon>
        <taxon>Pseudomonadota</taxon>
        <taxon>Gammaproteobacteria</taxon>
        <taxon>Vibrionales</taxon>
        <taxon>Vibrionaceae</taxon>
        <taxon>Vibrio</taxon>
    </lineage>
</organism>
<dbReference type="InterPro" id="IPR035897">
    <property type="entry name" value="Toll_tir_struct_dom_sf"/>
</dbReference>